<dbReference type="CDD" id="cd18887">
    <property type="entry name" value="NUDIX_UGPPase_Nudt14"/>
    <property type="match status" value="1"/>
</dbReference>
<dbReference type="PANTHER" id="PTHR11839">
    <property type="entry name" value="UDP/ADP-SUGAR PYROPHOSPHATASE"/>
    <property type="match status" value="1"/>
</dbReference>
<gene>
    <name evidence="13" type="ORF">CUNI_LOCUS15070</name>
</gene>
<evidence type="ECO:0000259" key="12">
    <source>
        <dbReference type="PROSITE" id="PS51462"/>
    </source>
</evidence>
<dbReference type="InterPro" id="IPR015797">
    <property type="entry name" value="NUDIX_hydrolase-like_dom_sf"/>
</dbReference>
<dbReference type="GO" id="GO:0019693">
    <property type="term" value="P:ribose phosphate metabolic process"/>
    <property type="evidence" value="ECO:0007669"/>
    <property type="project" value="TreeGrafter"/>
</dbReference>
<evidence type="ECO:0000256" key="10">
    <source>
        <dbReference type="ARBA" id="ARBA00071467"/>
    </source>
</evidence>
<evidence type="ECO:0000256" key="2">
    <source>
        <dbReference type="ARBA" id="ARBA00004496"/>
    </source>
</evidence>
<dbReference type="InterPro" id="IPR000086">
    <property type="entry name" value="NUDIX_hydrolase_dom"/>
</dbReference>
<proteinExistence type="predicted"/>
<evidence type="ECO:0000256" key="4">
    <source>
        <dbReference type="ARBA" id="ARBA00022490"/>
    </source>
</evidence>
<evidence type="ECO:0000256" key="3">
    <source>
        <dbReference type="ARBA" id="ARBA00011738"/>
    </source>
</evidence>
<keyword evidence="6" id="KW-0460">Magnesium</keyword>
<evidence type="ECO:0000256" key="5">
    <source>
        <dbReference type="ARBA" id="ARBA00022801"/>
    </source>
</evidence>
<evidence type="ECO:0000313" key="13">
    <source>
        <dbReference type="EMBL" id="CAG5129512.1"/>
    </source>
</evidence>
<evidence type="ECO:0000256" key="6">
    <source>
        <dbReference type="ARBA" id="ARBA00022842"/>
    </source>
</evidence>
<dbReference type="FunFam" id="3.90.79.10:FF:000035">
    <property type="entry name" value="Uridine diphosphate glucose pyrophosphatase"/>
    <property type="match status" value="1"/>
</dbReference>
<comment type="function">
    <text evidence="8">Hydrolyzes UDP-glucose to glucose 1-phosphate and UMP and ADP-ribose to ribose 5-phosphate and AMP. The physiological substrate is probably UDP-glucose. Poor activity on other substrates such as ADP-glucose, CDP-glucose, GDP-glucose and GDP-mannose.</text>
</comment>
<dbReference type="GO" id="GO:0008768">
    <property type="term" value="F:UDP-sugar diphosphatase activity"/>
    <property type="evidence" value="ECO:0007669"/>
    <property type="project" value="UniProtKB-EC"/>
</dbReference>
<comment type="caution">
    <text evidence="13">The sequence shown here is derived from an EMBL/GenBank/DDBJ whole genome shotgun (WGS) entry which is preliminary data.</text>
</comment>
<dbReference type="OrthoDB" id="10249920at2759"/>
<evidence type="ECO:0000313" key="14">
    <source>
        <dbReference type="Proteomes" id="UP000678393"/>
    </source>
</evidence>
<dbReference type="GO" id="GO:0046872">
    <property type="term" value="F:metal ion binding"/>
    <property type="evidence" value="ECO:0007669"/>
    <property type="project" value="InterPro"/>
</dbReference>
<dbReference type="NCBIfam" id="TIGR00052">
    <property type="entry name" value="nudix-type nucleoside diphosphatase, YffH/AdpP family"/>
    <property type="match status" value="1"/>
</dbReference>
<sequence>MEKITDVTVGPCECSKYIKPKRIHYKQNGVEKIWDAMKVHDGVACLLFNTTRRVFIFVRQFRPAIYINSVATEVRDGVETVDTNKYPASLGMTIELCAGIIDRDEPPQNIAKSEISEECGYDVPLEHIRKVTSCRSGVGTAGGTLHIFYAEVTDEMKVGPGGGNPHEGEMIEVVEMSIEEGRKLILDETVNRVHGLLFALLWFFENISYKDS</sequence>
<evidence type="ECO:0000256" key="11">
    <source>
        <dbReference type="ARBA" id="ARBA00080475"/>
    </source>
</evidence>
<dbReference type="SUPFAM" id="SSF55811">
    <property type="entry name" value="Nudix"/>
    <property type="match status" value="1"/>
</dbReference>
<evidence type="ECO:0000256" key="7">
    <source>
        <dbReference type="ARBA" id="ARBA00051086"/>
    </source>
</evidence>
<evidence type="ECO:0000256" key="1">
    <source>
        <dbReference type="ARBA" id="ARBA00001946"/>
    </source>
</evidence>
<reference evidence="13" key="1">
    <citation type="submission" date="2021-04" db="EMBL/GenBank/DDBJ databases">
        <authorList>
            <consortium name="Molecular Ecology Group"/>
        </authorList>
    </citation>
    <scope>NUCLEOTIDE SEQUENCE</scope>
</reference>
<keyword evidence="4" id="KW-0963">Cytoplasm</keyword>
<comment type="subcellular location">
    <subcellularLocation>
        <location evidence="2">Cytoplasm</location>
    </subcellularLocation>
</comment>
<dbReference type="AlphaFoldDB" id="A0A8S3ZQB2"/>
<dbReference type="GO" id="GO:0005737">
    <property type="term" value="C:cytoplasm"/>
    <property type="evidence" value="ECO:0007669"/>
    <property type="project" value="UniProtKB-SubCell"/>
</dbReference>
<name>A0A8S3ZQB2_9EUPU</name>
<keyword evidence="5" id="KW-0378">Hydrolase</keyword>
<keyword evidence="14" id="KW-1185">Reference proteome</keyword>
<protein>
    <recommendedName>
        <fullName evidence="10">Uridine diphosphate glucose pyrophosphatase NUDT14</fullName>
        <ecNumber evidence="9">3.6.1.45</ecNumber>
    </recommendedName>
    <alternativeName>
        <fullName evidence="11">Nucleoside diphosphate-linked moiety X motif 14</fullName>
    </alternativeName>
</protein>
<comment type="subunit">
    <text evidence="3">Homodimer.</text>
</comment>
<dbReference type="EC" id="3.6.1.45" evidence="9"/>
<accession>A0A8S3ZQB2</accession>
<evidence type="ECO:0000256" key="9">
    <source>
        <dbReference type="ARBA" id="ARBA00066480"/>
    </source>
</evidence>
<dbReference type="Gene3D" id="3.90.79.10">
    <property type="entry name" value="Nucleoside Triphosphate Pyrophosphohydrolase"/>
    <property type="match status" value="1"/>
</dbReference>
<dbReference type="EMBL" id="CAJHNH020003535">
    <property type="protein sequence ID" value="CAG5129512.1"/>
    <property type="molecule type" value="Genomic_DNA"/>
</dbReference>
<comment type="catalytic activity">
    <reaction evidence="7">
        <text>UDP-sugar + H2O = UMP + alpha-D-aldose 1-phosphate.</text>
        <dbReference type="EC" id="3.6.1.45"/>
    </reaction>
</comment>
<dbReference type="PANTHER" id="PTHR11839:SF15">
    <property type="entry name" value="URIDINE DIPHOSPHATE GLUCOSE PYROPHOSPHATASE NUDT14"/>
    <property type="match status" value="1"/>
</dbReference>
<feature type="domain" description="Nudix hydrolase" evidence="12">
    <location>
        <begin position="38"/>
        <end position="198"/>
    </location>
</feature>
<dbReference type="InterPro" id="IPR004385">
    <property type="entry name" value="NDP_pyrophosphatase"/>
</dbReference>
<dbReference type="Proteomes" id="UP000678393">
    <property type="component" value="Unassembled WGS sequence"/>
</dbReference>
<evidence type="ECO:0000256" key="8">
    <source>
        <dbReference type="ARBA" id="ARBA00054674"/>
    </source>
</evidence>
<comment type="cofactor">
    <cofactor evidence="1">
        <name>Mg(2+)</name>
        <dbReference type="ChEBI" id="CHEBI:18420"/>
    </cofactor>
</comment>
<dbReference type="PROSITE" id="PS51462">
    <property type="entry name" value="NUDIX"/>
    <property type="match status" value="1"/>
</dbReference>
<organism evidence="13 14">
    <name type="scientific">Candidula unifasciata</name>
    <dbReference type="NCBI Taxonomy" id="100452"/>
    <lineage>
        <taxon>Eukaryota</taxon>
        <taxon>Metazoa</taxon>
        <taxon>Spiralia</taxon>
        <taxon>Lophotrochozoa</taxon>
        <taxon>Mollusca</taxon>
        <taxon>Gastropoda</taxon>
        <taxon>Heterobranchia</taxon>
        <taxon>Euthyneura</taxon>
        <taxon>Panpulmonata</taxon>
        <taxon>Eupulmonata</taxon>
        <taxon>Stylommatophora</taxon>
        <taxon>Helicina</taxon>
        <taxon>Helicoidea</taxon>
        <taxon>Geomitridae</taxon>
        <taxon>Candidula</taxon>
    </lineage>
</organism>
<dbReference type="GO" id="GO:0006753">
    <property type="term" value="P:nucleoside phosphate metabolic process"/>
    <property type="evidence" value="ECO:0007669"/>
    <property type="project" value="TreeGrafter"/>
</dbReference>